<evidence type="ECO:0000313" key="2">
    <source>
        <dbReference type="Proteomes" id="UP000592780"/>
    </source>
</evidence>
<sequence>MHWFGGHTDTGAVMKRAACWILVSILCLVLVAGCASTAREAAFRREEVALFEARQQASVRCEPTVDCESAWVRTRAFVATHSASRIVRADDTLIETALPHSFGFVYLAALKGRLDEDHALIQLKAMCRGMYRIDGNASVMYWTCANAIVAVEDQFRAFMSEAK</sequence>
<name>A0A7W8VAI9_PARAM</name>
<comment type="caution">
    <text evidence="1">The sequence shown here is derived from an EMBL/GenBank/DDBJ whole genome shotgun (WGS) entry which is preliminary data.</text>
</comment>
<dbReference type="RefSeq" id="WP_018432975.1">
    <property type="nucleotide sequence ID" value="NZ_JACHDD010000017.1"/>
</dbReference>
<dbReference type="AlphaFoldDB" id="A0A7W8VAI9"/>
<proteinExistence type="predicted"/>
<dbReference type="Proteomes" id="UP000592780">
    <property type="component" value="Unassembled WGS sequence"/>
</dbReference>
<organism evidence="1 2">
    <name type="scientific">Paraburkholderia atlantica</name>
    <dbReference type="NCBI Taxonomy" id="2654982"/>
    <lineage>
        <taxon>Bacteria</taxon>
        <taxon>Pseudomonadati</taxon>
        <taxon>Pseudomonadota</taxon>
        <taxon>Betaproteobacteria</taxon>
        <taxon>Burkholderiales</taxon>
        <taxon>Burkholderiaceae</taxon>
        <taxon>Paraburkholderia</taxon>
    </lineage>
</organism>
<dbReference type="EMBL" id="JACHDD010000017">
    <property type="protein sequence ID" value="MBB5428933.1"/>
    <property type="molecule type" value="Genomic_DNA"/>
</dbReference>
<evidence type="ECO:0000313" key="1">
    <source>
        <dbReference type="EMBL" id="MBB5428933.1"/>
    </source>
</evidence>
<protein>
    <submittedName>
        <fullName evidence="1">Uncharacterized protein</fullName>
    </submittedName>
</protein>
<gene>
    <name evidence="1" type="ORF">HDG40_007128</name>
</gene>
<keyword evidence="2" id="KW-1185">Reference proteome</keyword>
<accession>A0A7W8VAI9</accession>
<reference evidence="1 2" key="1">
    <citation type="submission" date="2020-08" db="EMBL/GenBank/DDBJ databases">
        <title>Genomic Encyclopedia of Type Strains, Phase IV (KMG-V): Genome sequencing to study the core and pangenomes of soil and plant-associated prokaryotes.</title>
        <authorList>
            <person name="Whitman W."/>
        </authorList>
    </citation>
    <scope>NUCLEOTIDE SEQUENCE [LARGE SCALE GENOMIC DNA]</scope>
    <source>
        <strain evidence="1 2">JPY158</strain>
    </source>
</reference>